<dbReference type="EMBL" id="BK015888">
    <property type="protein sequence ID" value="DAD71887.1"/>
    <property type="molecule type" value="Genomic_DNA"/>
</dbReference>
<accession>A0A8S5LPW0</accession>
<feature type="compositionally biased region" description="Basic and acidic residues" evidence="1">
    <location>
        <begin position="9"/>
        <end position="18"/>
    </location>
</feature>
<protein>
    <submittedName>
        <fullName evidence="2">Uncharacterized protein</fullName>
    </submittedName>
</protein>
<reference evidence="2" key="1">
    <citation type="journal article" date="2021" name="Proc. Natl. Acad. Sci. U.S.A.">
        <title>A Catalog of Tens of Thousands of Viruses from Human Metagenomes Reveals Hidden Associations with Chronic Diseases.</title>
        <authorList>
            <person name="Tisza M.J."/>
            <person name="Buck C.B."/>
        </authorList>
    </citation>
    <scope>NUCLEOTIDE SEQUENCE</scope>
    <source>
        <strain evidence="2">CtoiW10</strain>
    </source>
</reference>
<organism evidence="2">
    <name type="scientific">Siphoviridae sp. ctoiW10</name>
    <dbReference type="NCBI Taxonomy" id="2827592"/>
    <lineage>
        <taxon>Viruses</taxon>
        <taxon>Duplodnaviria</taxon>
        <taxon>Heunggongvirae</taxon>
        <taxon>Uroviricota</taxon>
        <taxon>Caudoviricetes</taxon>
    </lineage>
</organism>
<sequence>MWGRQRKNFNQDHTHTEKGGTVSVLEKVPPFFISTFHVKAPIIFL</sequence>
<evidence type="ECO:0000256" key="1">
    <source>
        <dbReference type="SAM" id="MobiDB-lite"/>
    </source>
</evidence>
<feature type="region of interest" description="Disordered" evidence="1">
    <location>
        <begin position="1"/>
        <end position="20"/>
    </location>
</feature>
<name>A0A8S5LPW0_9CAUD</name>
<proteinExistence type="predicted"/>
<evidence type="ECO:0000313" key="2">
    <source>
        <dbReference type="EMBL" id="DAD71887.1"/>
    </source>
</evidence>